<dbReference type="EMBL" id="JACASE010000007">
    <property type="protein sequence ID" value="KAF6447699.1"/>
    <property type="molecule type" value="Genomic_DNA"/>
</dbReference>
<gene>
    <name evidence="2" type="ORF">HJG63_012078</name>
</gene>
<sequence length="139" mass="15419">MEKVHSRRKSGKPQSWERWRGTGGQGMAMERRGCSRTVRGSVADAEIVTVKVKLNGGPHSGEGTSTRLQESAGSYSRVTSCVRLLPASRPWRTASKRRVPRWLLGFPNAEKSLKSACPFLCWWSQTVAESRHPPSPGRS</sequence>
<evidence type="ECO:0000313" key="2">
    <source>
        <dbReference type="EMBL" id="KAF6447699.1"/>
    </source>
</evidence>
<dbReference type="Proteomes" id="UP000593571">
    <property type="component" value="Unassembled WGS sequence"/>
</dbReference>
<dbReference type="AlphaFoldDB" id="A0A7J8FJT3"/>
<feature type="region of interest" description="Disordered" evidence="1">
    <location>
        <begin position="1"/>
        <end position="36"/>
    </location>
</feature>
<comment type="caution">
    <text evidence="2">The sequence shown here is derived from an EMBL/GenBank/DDBJ whole genome shotgun (WGS) entry which is preliminary data.</text>
</comment>
<proteinExistence type="predicted"/>
<keyword evidence="3" id="KW-1185">Reference proteome</keyword>
<feature type="compositionally biased region" description="Basic residues" evidence="1">
    <location>
        <begin position="1"/>
        <end position="11"/>
    </location>
</feature>
<accession>A0A7J8FJT3</accession>
<name>A0A7J8FJT3_ROUAE</name>
<protein>
    <submittedName>
        <fullName evidence="2">Uncharacterized protein</fullName>
    </submittedName>
</protein>
<organism evidence="2 3">
    <name type="scientific">Rousettus aegyptiacus</name>
    <name type="common">Egyptian fruit bat</name>
    <name type="synonym">Pteropus aegyptiacus</name>
    <dbReference type="NCBI Taxonomy" id="9407"/>
    <lineage>
        <taxon>Eukaryota</taxon>
        <taxon>Metazoa</taxon>
        <taxon>Chordata</taxon>
        <taxon>Craniata</taxon>
        <taxon>Vertebrata</taxon>
        <taxon>Euteleostomi</taxon>
        <taxon>Mammalia</taxon>
        <taxon>Eutheria</taxon>
        <taxon>Laurasiatheria</taxon>
        <taxon>Chiroptera</taxon>
        <taxon>Yinpterochiroptera</taxon>
        <taxon>Pteropodoidea</taxon>
        <taxon>Pteropodidae</taxon>
        <taxon>Rousettinae</taxon>
        <taxon>Rousettus</taxon>
    </lineage>
</organism>
<reference evidence="2 3" key="1">
    <citation type="journal article" date="2020" name="Nature">
        <title>Six reference-quality genomes reveal evolution of bat adaptations.</title>
        <authorList>
            <person name="Jebb D."/>
            <person name="Huang Z."/>
            <person name="Pippel M."/>
            <person name="Hughes G.M."/>
            <person name="Lavrichenko K."/>
            <person name="Devanna P."/>
            <person name="Winkler S."/>
            <person name="Jermiin L.S."/>
            <person name="Skirmuntt E.C."/>
            <person name="Katzourakis A."/>
            <person name="Burkitt-Gray L."/>
            <person name="Ray D.A."/>
            <person name="Sullivan K.A.M."/>
            <person name="Roscito J.G."/>
            <person name="Kirilenko B.M."/>
            <person name="Davalos L.M."/>
            <person name="Corthals A.P."/>
            <person name="Power M.L."/>
            <person name="Jones G."/>
            <person name="Ransome R.D."/>
            <person name="Dechmann D.K.N."/>
            <person name="Locatelli A.G."/>
            <person name="Puechmaille S.J."/>
            <person name="Fedrigo O."/>
            <person name="Jarvis E.D."/>
            <person name="Hiller M."/>
            <person name="Vernes S.C."/>
            <person name="Myers E.W."/>
            <person name="Teeling E.C."/>
        </authorList>
    </citation>
    <scope>NUCLEOTIDE SEQUENCE [LARGE SCALE GENOMIC DNA]</scope>
    <source>
        <strain evidence="2">MRouAeg1</strain>
        <tissue evidence="2">Muscle</tissue>
    </source>
</reference>
<evidence type="ECO:0000313" key="3">
    <source>
        <dbReference type="Proteomes" id="UP000593571"/>
    </source>
</evidence>
<evidence type="ECO:0000256" key="1">
    <source>
        <dbReference type="SAM" id="MobiDB-lite"/>
    </source>
</evidence>